<reference evidence="11 12" key="1">
    <citation type="submission" date="2018-03" db="EMBL/GenBank/DDBJ databases">
        <title>Genome assembly of novel Miniimonas species PCH200.</title>
        <authorList>
            <person name="Thakur V."/>
            <person name="Kumar V."/>
            <person name="Singh D."/>
        </authorList>
    </citation>
    <scope>NUCLEOTIDE SEQUENCE [LARGE SCALE GENOMIC DNA]</scope>
    <source>
        <strain evidence="11 12">PCH200</strain>
    </source>
</reference>
<evidence type="ECO:0000313" key="12">
    <source>
        <dbReference type="Proteomes" id="UP000245166"/>
    </source>
</evidence>
<keyword evidence="3" id="KW-0547">Nucleotide-binding</keyword>
<dbReference type="GO" id="GO:0005829">
    <property type="term" value="C:cytosol"/>
    <property type="evidence" value="ECO:0007669"/>
    <property type="project" value="TreeGrafter"/>
</dbReference>
<organism evidence="11 12">
    <name type="scientific">Serinibacter arcticus</name>
    <dbReference type="NCBI Taxonomy" id="1655435"/>
    <lineage>
        <taxon>Bacteria</taxon>
        <taxon>Bacillati</taxon>
        <taxon>Actinomycetota</taxon>
        <taxon>Actinomycetes</taxon>
        <taxon>Micrococcales</taxon>
        <taxon>Beutenbergiaceae</taxon>
        <taxon>Serinibacter</taxon>
    </lineage>
</organism>
<keyword evidence="4 7" id="KW-0418">Kinase</keyword>
<dbReference type="AlphaFoldDB" id="A0A2U1ZUL1"/>
<comment type="similarity">
    <text evidence="1 7">Belongs to the FGGY kinase family.</text>
</comment>
<keyword evidence="12" id="KW-1185">Reference proteome</keyword>
<evidence type="ECO:0000256" key="8">
    <source>
        <dbReference type="SAM" id="MobiDB-lite"/>
    </source>
</evidence>
<dbReference type="PROSITE" id="PS00445">
    <property type="entry name" value="FGGY_KINASES_2"/>
    <property type="match status" value="1"/>
</dbReference>
<dbReference type="Gene3D" id="3.30.420.40">
    <property type="match status" value="2"/>
</dbReference>
<evidence type="ECO:0000259" key="9">
    <source>
        <dbReference type="Pfam" id="PF00370"/>
    </source>
</evidence>
<protein>
    <recommendedName>
        <fullName evidence="6">ATP:glycerol 3-phosphotransferase</fullName>
    </recommendedName>
</protein>
<comment type="caution">
    <text evidence="11">The sequence shown here is derived from an EMBL/GenBank/DDBJ whole genome shotgun (WGS) entry which is preliminary data.</text>
</comment>
<dbReference type="GO" id="GO:0004370">
    <property type="term" value="F:glycerol kinase activity"/>
    <property type="evidence" value="ECO:0007669"/>
    <property type="project" value="TreeGrafter"/>
</dbReference>
<dbReference type="Proteomes" id="UP000245166">
    <property type="component" value="Unassembled WGS sequence"/>
</dbReference>
<evidence type="ECO:0000259" key="10">
    <source>
        <dbReference type="Pfam" id="PF02782"/>
    </source>
</evidence>
<evidence type="ECO:0000256" key="4">
    <source>
        <dbReference type="ARBA" id="ARBA00022777"/>
    </source>
</evidence>
<dbReference type="InterPro" id="IPR043129">
    <property type="entry name" value="ATPase_NBD"/>
</dbReference>
<dbReference type="GO" id="GO:0005524">
    <property type="term" value="F:ATP binding"/>
    <property type="evidence" value="ECO:0007669"/>
    <property type="project" value="UniProtKB-KW"/>
</dbReference>
<dbReference type="Pfam" id="PF02782">
    <property type="entry name" value="FGGY_C"/>
    <property type="match status" value="1"/>
</dbReference>
<evidence type="ECO:0000256" key="5">
    <source>
        <dbReference type="ARBA" id="ARBA00022840"/>
    </source>
</evidence>
<evidence type="ECO:0000256" key="7">
    <source>
        <dbReference type="RuleBase" id="RU003733"/>
    </source>
</evidence>
<proteinExistence type="inferred from homology"/>
<name>A0A2U1ZUL1_9MICO</name>
<feature type="domain" description="Carbohydrate kinase FGGY N-terminal" evidence="9">
    <location>
        <begin position="1"/>
        <end position="119"/>
    </location>
</feature>
<keyword evidence="2 7" id="KW-0808">Transferase</keyword>
<evidence type="ECO:0000313" key="11">
    <source>
        <dbReference type="EMBL" id="PWD50643.1"/>
    </source>
</evidence>
<feature type="region of interest" description="Disordered" evidence="8">
    <location>
        <begin position="318"/>
        <end position="371"/>
    </location>
</feature>
<dbReference type="PANTHER" id="PTHR10196:SF69">
    <property type="entry name" value="GLYCEROL KINASE"/>
    <property type="match status" value="1"/>
</dbReference>
<dbReference type="SUPFAM" id="SSF53067">
    <property type="entry name" value="Actin-like ATPase domain"/>
    <property type="match status" value="2"/>
</dbReference>
<evidence type="ECO:0000256" key="6">
    <source>
        <dbReference type="ARBA" id="ARBA00043149"/>
    </source>
</evidence>
<dbReference type="Pfam" id="PF00370">
    <property type="entry name" value="FGGY_N"/>
    <property type="match status" value="1"/>
</dbReference>
<evidence type="ECO:0000256" key="2">
    <source>
        <dbReference type="ARBA" id="ARBA00022679"/>
    </source>
</evidence>
<feature type="domain" description="Carbohydrate kinase FGGY C-terminal" evidence="10">
    <location>
        <begin position="130"/>
        <end position="313"/>
    </location>
</feature>
<dbReference type="InterPro" id="IPR018485">
    <property type="entry name" value="FGGY_C"/>
</dbReference>
<keyword evidence="5" id="KW-0067">ATP-binding</keyword>
<gene>
    <name evidence="11" type="ORF">C8046_08235</name>
</gene>
<dbReference type="PANTHER" id="PTHR10196">
    <property type="entry name" value="SUGAR KINASE"/>
    <property type="match status" value="1"/>
</dbReference>
<feature type="compositionally biased region" description="Basic and acidic residues" evidence="8">
    <location>
        <begin position="319"/>
        <end position="360"/>
    </location>
</feature>
<dbReference type="InterPro" id="IPR018484">
    <property type="entry name" value="FGGY_N"/>
</dbReference>
<dbReference type="InterPro" id="IPR018483">
    <property type="entry name" value="Carb_kinase_FGGY_CS"/>
</dbReference>
<dbReference type="GO" id="GO:0019563">
    <property type="term" value="P:glycerol catabolic process"/>
    <property type="evidence" value="ECO:0007669"/>
    <property type="project" value="TreeGrafter"/>
</dbReference>
<evidence type="ECO:0000256" key="3">
    <source>
        <dbReference type="ARBA" id="ARBA00022741"/>
    </source>
</evidence>
<sequence>MFSAPKMRWLLDATGTTGATTATGGASSTRTVGTIDTFLVHRLTGELAAEAGNASRTLLLDLATQTWDEDLCALFGVPLDALAPVRRSDALLARTLPGGRIPAGVPVHAVLADSHAALFHHSGGRAGEGKATFGTGSSVMVGAASADPAPSGIAATLAWLTDAPAFAREGNIVASGAALTWMADLLTDGDVVALGELAAQAEPGLAFVPAFSGLGAPYFDRGATGLIAGITGGSTRADLARAAFEAVAHQVADVVAAMESDGAAHLAVLHADGGATASALLMQTQADLLGRAVRVSGEPEASALGAAMLASRALGHTWPARDGDGEGEGARDGAAHRVVEPRLSDADRAARRATWRDAVARSRGHAPGAHP</sequence>
<accession>A0A2U1ZUL1</accession>
<dbReference type="EMBL" id="PYHR01000002">
    <property type="protein sequence ID" value="PWD50643.1"/>
    <property type="molecule type" value="Genomic_DNA"/>
</dbReference>
<evidence type="ECO:0000256" key="1">
    <source>
        <dbReference type="ARBA" id="ARBA00009156"/>
    </source>
</evidence>